<dbReference type="EnsemblMetazoa" id="XM_038213952.1">
    <property type="protein sequence ID" value="XP_038069880.1"/>
    <property type="gene ID" value="LOC119739123"/>
</dbReference>
<feature type="compositionally biased region" description="Polar residues" evidence="1">
    <location>
        <begin position="362"/>
        <end position="374"/>
    </location>
</feature>
<reference evidence="2" key="1">
    <citation type="submission" date="2022-11" db="UniProtKB">
        <authorList>
            <consortium name="EnsemblMetazoa"/>
        </authorList>
    </citation>
    <scope>IDENTIFICATION</scope>
</reference>
<feature type="region of interest" description="Disordered" evidence="1">
    <location>
        <begin position="474"/>
        <end position="496"/>
    </location>
</feature>
<proteinExistence type="predicted"/>
<feature type="region of interest" description="Disordered" evidence="1">
    <location>
        <begin position="361"/>
        <end position="439"/>
    </location>
</feature>
<feature type="compositionally biased region" description="Polar residues" evidence="1">
    <location>
        <begin position="421"/>
        <end position="431"/>
    </location>
</feature>
<organism evidence="2 3">
    <name type="scientific">Patiria miniata</name>
    <name type="common">Bat star</name>
    <name type="synonym">Asterina miniata</name>
    <dbReference type="NCBI Taxonomy" id="46514"/>
    <lineage>
        <taxon>Eukaryota</taxon>
        <taxon>Metazoa</taxon>
        <taxon>Echinodermata</taxon>
        <taxon>Eleutherozoa</taxon>
        <taxon>Asterozoa</taxon>
        <taxon>Asteroidea</taxon>
        <taxon>Valvatacea</taxon>
        <taxon>Valvatida</taxon>
        <taxon>Asterinidae</taxon>
        <taxon>Patiria</taxon>
    </lineage>
</organism>
<dbReference type="RefSeq" id="XP_038069880.1">
    <property type="nucleotide sequence ID" value="XM_038213952.1"/>
</dbReference>
<dbReference type="Proteomes" id="UP000887568">
    <property type="component" value="Unplaced"/>
</dbReference>
<sequence>MMAKRAIEEEFDRLYSDFIENPEALPRLKKRAKRCRQLTESPQHQGSSSSTISDVTCLLSSTVKTELACPITTKCSSSATEGNASVWVSSELGIGQQQDTKYLQPKKPSTHSTMPVSSSSPANKTDDQEESYDRVQPTHPSQPSIDEVTDDVINSSHGKEDADMTAKIQLGEHESQAASDIFMLHKPRINRVQSQQKSLNLDALWALYAKTWLLPKRPAVNQIRPVFLQRNLRRGCIFFKRYLIHQKALKDLSKPKLSSHQQEPQAAGEHVRSNSSKKEAAVKEAKAKDASSDYQNRTKLKLESGECSRAQKRKDVKPKPVLCVIKKPLQTKTDASKVMPKGYGQDVVAKVTTLKPGKLASKTKTVLQSDSGSGQVAFAKAKPVKSEKHAVKTGPQRDSRKVKPVQTRKQSLKKEEASSRKPLSTESSKQVWTKEASGGRQVAICRPNTKGKASKVDAASTSEVKMKFIEEENPECQLPSTKPPQEKPQAFPVSSTSAKDMVNAAEDVGVSGGIKPLFSGGHCGGIWKSIVDEC</sequence>
<accession>A0A914B0F7</accession>
<keyword evidence="3" id="KW-1185">Reference proteome</keyword>
<dbReference type="AlphaFoldDB" id="A0A914B0F7"/>
<evidence type="ECO:0000313" key="2">
    <source>
        <dbReference type="EnsemblMetazoa" id="XP_038069880.1"/>
    </source>
</evidence>
<dbReference type="GeneID" id="119739123"/>
<feature type="compositionally biased region" description="Low complexity" evidence="1">
    <location>
        <begin position="110"/>
        <end position="121"/>
    </location>
</feature>
<feature type="region of interest" description="Disordered" evidence="1">
    <location>
        <begin position="33"/>
        <end position="53"/>
    </location>
</feature>
<feature type="region of interest" description="Disordered" evidence="1">
    <location>
        <begin position="253"/>
        <end position="297"/>
    </location>
</feature>
<protein>
    <submittedName>
        <fullName evidence="2">Uncharacterized protein</fullName>
    </submittedName>
</protein>
<feature type="compositionally biased region" description="Basic and acidic residues" evidence="1">
    <location>
        <begin position="269"/>
        <end position="291"/>
    </location>
</feature>
<dbReference type="OrthoDB" id="10534569at2759"/>
<feature type="compositionally biased region" description="Polar residues" evidence="1">
    <location>
        <begin position="38"/>
        <end position="53"/>
    </location>
</feature>
<evidence type="ECO:0000313" key="3">
    <source>
        <dbReference type="Proteomes" id="UP000887568"/>
    </source>
</evidence>
<evidence type="ECO:0000256" key="1">
    <source>
        <dbReference type="SAM" id="MobiDB-lite"/>
    </source>
</evidence>
<dbReference type="OMA" id="LHKPRIN"/>
<feature type="compositionally biased region" description="Basic and acidic residues" evidence="1">
    <location>
        <begin position="384"/>
        <end position="401"/>
    </location>
</feature>
<feature type="region of interest" description="Disordered" evidence="1">
    <location>
        <begin position="102"/>
        <end position="149"/>
    </location>
</feature>
<name>A0A914B0F7_PATMI</name>